<dbReference type="PANTHER" id="PTHR46007">
    <property type="entry name" value="MEDIATOR OF RNA POLYMERASE II TRANSCRIPTION SUBUNIT 12"/>
    <property type="match status" value="1"/>
</dbReference>
<name>A0A8S1S9N7_PAROT</name>
<dbReference type="GO" id="GO:0003713">
    <property type="term" value="F:transcription coactivator activity"/>
    <property type="evidence" value="ECO:0007669"/>
    <property type="project" value="TreeGrafter"/>
</dbReference>
<keyword evidence="1" id="KW-0175">Coiled coil</keyword>
<feature type="coiled-coil region" evidence="1">
    <location>
        <begin position="454"/>
        <end position="481"/>
    </location>
</feature>
<dbReference type="EMBL" id="CAJJDP010000008">
    <property type="protein sequence ID" value="CAD8137951.1"/>
    <property type="molecule type" value="Genomic_DNA"/>
</dbReference>
<dbReference type="OrthoDB" id="311303at2759"/>
<accession>A0A8S1S9N7</accession>
<keyword evidence="3" id="KW-1185">Reference proteome</keyword>
<dbReference type="OMA" id="NQHDLEA"/>
<dbReference type="GO" id="GO:0045944">
    <property type="term" value="P:positive regulation of transcription by RNA polymerase II"/>
    <property type="evidence" value="ECO:0007669"/>
    <property type="project" value="TreeGrafter"/>
</dbReference>
<comment type="caution">
    <text evidence="2">The sequence shown here is derived from an EMBL/GenBank/DDBJ whole genome shotgun (WGS) entry which is preliminary data.</text>
</comment>
<dbReference type="AlphaFoldDB" id="A0A8S1S9N7"/>
<sequence>MYNQRLRFLASAVLQEQAQQIQNSERKLNQQENYIIYNIIQLSENANIKVEIEKLVIEFQSLLIQKYLKEAISHLLIQLDHIFLSYQFESQPDDIKCYISTIKYLSSFVSNIPSFSLFLEELNNCLQYQTFDYMKTVAKRALKLMKFQQLLCYYMDQFQKQRGIDLNKYYNLQGFLKIYKGYGKIKFAFKKQKKQLKSHNTHSQSSISTTYSVPYPVTPQPQIVGYHNQFQQPYSTITMYQLESCASLTSPTSLIQPQPQIDSYSHLESYSLQGGQNFQGQPEYGISVIQQPSIPQQWSTYEYIPMPQSYNSGMNQAYSPNEHYQKNYQFQNMPQQQQQQQQQQKQQQQYQQKQQQQQVQQIQYNQYTQNQQQPIQQGQNVPLPQFHHTEQDNFKLQQMLNNMQFCQEDATKQVAMTDSVFQQSLSEISEVQDKSVQQFGFTSFRPDTKQLDDASFQEQINQRIEEKQEQAKQNVREQQIIQKDVGQGKQIKQVINQEGSILQRDDGLKFKILEQSEFEELVINKAKITQNLLDPETNQQVFSTQLSQFILGNSNQHDLEAISLLERFLEKKQSQFERDDQKKQILQLLDF</sequence>
<protein>
    <submittedName>
        <fullName evidence="2">Uncharacterized protein</fullName>
    </submittedName>
</protein>
<evidence type="ECO:0000313" key="3">
    <source>
        <dbReference type="Proteomes" id="UP000683925"/>
    </source>
</evidence>
<evidence type="ECO:0000313" key="2">
    <source>
        <dbReference type="EMBL" id="CAD8137951.1"/>
    </source>
</evidence>
<dbReference type="InterPro" id="IPR051647">
    <property type="entry name" value="Mediator_comp_sub12"/>
</dbReference>
<dbReference type="Proteomes" id="UP000683925">
    <property type="component" value="Unassembled WGS sequence"/>
</dbReference>
<proteinExistence type="predicted"/>
<evidence type="ECO:0000256" key="1">
    <source>
        <dbReference type="SAM" id="Coils"/>
    </source>
</evidence>
<organism evidence="2 3">
    <name type="scientific">Paramecium octaurelia</name>
    <dbReference type="NCBI Taxonomy" id="43137"/>
    <lineage>
        <taxon>Eukaryota</taxon>
        <taxon>Sar</taxon>
        <taxon>Alveolata</taxon>
        <taxon>Ciliophora</taxon>
        <taxon>Intramacronucleata</taxon>
        <taxon>Oligohymenophorea</taxon>
        <taxon>Peniculida</taxon>
        <taxon>Parameciidae</taxon>
        <taxon>Paramecium</taxon>
    </lineage>
</organism>
<dbReference type="PANTHER" id="PTHR46007:SF8">
    <property type="entry name" value="C2H2-TYPE DOMAIN-CONTAINING PROTEIN"/>
    <property type="match status" value="1"/>
</dbReference>
<reference evidence="2" key="1">
    <citation type="submission" date="2021-01" db="EMBL/GenBank/DDBJ databases">
        <authorList>
            <consortium name="Genoscope - CEA"/>
            <person name="William W."/>
        </authorList>
    </citation>
    <scope>NUCLEOTIDE SEQUENCE</scope>
</reference>
<dbReference type="GO" id="GO:0016592">
    <property type="term" value="C:mediator complex"/>
    <property type="evidence" value="ECO:0007669"/>
    <property type="project" value="TreeGrafter"/>
</dbReference>
<gene>
    <name evidence="2" type="ORF">POCTA_138.1.T0090109</name>
</gene>